<feature type="compositionally biased region" description="Basic and acidic residues" evidence="1">
    <location>
        <begin position="53"/>
        <end position="65"/>
    </location>
</feature>
<evidence type="ECO:0000313" key="2">
    <source>
        <dbReference type="EMBL" id="KAF3540152.1"/>
    </source>
</evidence>
<comment type="caution">
    <text evidence="2">The sequence shown here is derived from an EMBL/GenBank/DDBJ whole genome shotgun (WGS) entry which is preliminary data.</text>
</comment>
<dbReference type="EMBL" id="QGKX02001290">
    <property type="protein sequence ID" value="KAF3540152.1"/>
    <property type="molecule type" value="Genomic_DNA"/>
</dbReference>
<feature type="compositionally biased region" description="Polar residues" evidence="1">
    <location>
        <begin position="14"/>
        <end position="25"/>
    </location>
</feature>
<feature type="compositionally biased region" description="Basic and acidic residues" evidence="1">
    <location>
        <begin position="1"/>
        <end position="10"/>
    </location>
</feature>
<accession>A0A8S9QK75</accession>
<proteinExistence type="predicted"/>
<dbReference type="AlphaFoldDB" id="A0A8S9QK75"/>
<dbReference type="Proteomes" id="UP000712600">
    <property type="component" value="Unassembled WGS sequence"/>
</dbReference>
<protein>
    <submittedName>
        <fullName evidence="2">Uncharacterized protein</fullName>
    </submittedName>
</protein>
<evidence type="ECO:0000256" key="1">
    <source>
        <dbReference type="SAM" id="MobiDB-lite"/>
    </source>
</evidence>
<feature type="compositionally biased region" description="Acidic residues" evidence="1">
    <location>
        <begin position="39"/>
        <end position="50"/>
    </location>
</feature>
<name>A0A8S9QK75_BRACR</name>
<reference evidence="2" key="1">
    <citation type="submission" date="2019-12" db="EMBL/GenBank/DDBJ databases">
        <title>Genome sequencing and annotation of Brassica cretica.</title>
        <authorList>
            <person name="Studholme D.J."/>
            <person name="Sarris P."/>
        </authorList>
    </citation>
    <scope>NUCLEOTIDE SEQUENCE</scope>
    <source>
        <strain evidence="2">PFS-109/04</strain>
        <tissue evidence="2">Leaf</tissue>
    </source>
</reference>
<evidence type="ECO:0000313" key="3">
    <source>
        <dbReference type="Proteomes" id="UP000712600"/>
    </source>
</evidence>
<gene>
    <name evidence="2" type="ORF">F2Q69_00022276</name>
</gene>
<sequence>MTSMSTDDKTSTSIDRSIQKSTDVSSYVLVPDVDKEITMDDFLELEDETAPENLDHDLEKKPNDH</sequence>
<organism evidence="2 3">
    <name type="scientific">Brassica cretica</name>
    <name type="common">Mustard</name>
    <dbReference type="NCBI Taxonomy" id="69181"/>
    <lineage>
        <taxon>Eukaryota</taxon>
        <taxon>Viridiplantae</taxon>
        <taxon>Streptophyta</taxon>
        <taxon>Embryophyta</taxon>
        <taxon>Tracheophyta</taxon>
        <taxon>Spermatophyta</taxon>
        <taxon>Magnoliopsida</taxon>
        <taxon>eudicotyledons</taxon>
        <taxon>Gunneridae</taxon>
        <taxon>Pentapetalae</taxon>
        <taxon>rosids</taxon>
        <taxon>malvids</taxon>
        <taxon>Brassicales</taxon>
        <taxon>Brassicaceae</taxon>
        <taxon>Brassiceae</taxon>
        <taxon>Brassica</taxon>
    </lineage>
</organism>
<feature type="region of interest" description="Disordered" evidence="1">
    <location>
        <begin position="1"/>
        <end position="65"/>
    </location>
</feature>